<dbReference type="EMBL" id="AM238664">
    <property type="protein sequence ID" value="CAJ88207.1"/>
    <property type="molecule type" value="Genomic_DNA"/>
</dbReference>
<evidence type="ECO:0000313" key="2">
    <source>
        <dbReference type="EMBL" id="AKZ60138.1"/>
    </source>
</evidence>
<organism evidence="3">
    <name type="scientific">Streptomyces ambofaciens (strain ATCC 23877 / 3486 / DSM 40053 / JCM 4204 / NBRC 12836 / NRRL B-2516)</name>
    <dbReference type="NCBI Taxonomy" id="278992"/>
    <lineage>
        <taxon>Bacteria</taxon>
        <taxon>Bacillati</taxon>
        <taxon>Actinomycetota</taxon>
        <taxon>Actinomycetes</taxon>
        <taxon>Kitasatosporales</taxon>
        <taxon>Streptomycetaceae</taxon>
        <taxon>Streptomyces</taxon>
    </lineage>
</organism>
<dbReference type="GO" id="GO:0016829">
    <property type="term" value="F:lyase activity"/>
    <property type="evidence" value="ECO:0007669"/>
    <property type="project" value="UniProtKB-KW"/>
</dbReference>
<dbReference type="InterPro" id="IPR037523">
    <property type="entry name" value="VOC_core"/>
</dbReference>
<keyword evidence="3" id="KW-0456">Lyase</keyword>
<dbReference type="SUPFAM" id="SSF54593">
    <property type="entry name" value="Glyoxalase/Bleomycin resistance protein/Dihydroxybiphenyl dioxygenase"/>
    <property type="match status" value="1"/>
</dbReference>
<protein>
    <submittedName>
        <fullName evidence="3">Putative lactoylglutathione lyase</fullName>
    </submittedName>
</protein>
<proteinExistence type="predicted"/>
<dbReference type="STRING" id="1889.SAM40697_6395"/>
<evidence type="ECO:0000313" key="3">
    <source>
        <dbReference type="EMBL" id="CAJ88207.1"/>
    </source>
</evidence>
<dbReference type="InterPro" id="IPR041581">
    <property type="entry name" value="Glyoxalase_6"/>
</dbReference>
<dbReference type="PROSITE" id="PS51819">
    <property type="entry name" value="VOC"/>
    <property type="match status" value="1"/>
</dbReference>
<dbReference type="Gene3D" id="3.10.180.10">
    <property type="entry name" value="2,3-Dihydroxybiphenyl 1,2-Dioxygenase, domain 1"/>
    <property type="match status" value="1"/>
</dbReference>
<reference evidence="2" key="4">
    <citation type="submission" date="2015-07" db="EMBL/GenBank/DDBJ databases">
        <title>Complete genome sequence of Streptomyces ambofaciens ATCC 23877, the spiramycin producer.</title>
        <authorList>
            <person name="Thibessard A."/>
            <person name="Haas D."/>
            <person name="Gerbaud C."/>
            <person name="Aigle B."/>
            <person name="Lautru S."/>
            <person name="Pernodet J.-L."/>
            <person name="Leblond P."/>
        </authorList>
    </citation>
    <scope>NUCLEOTIDE SEQUENCE [LARGE SCALE GENOMIC DNA]</scope>
    <source>
        <strain evidence="2">ATCC 23877</strain>
    </source>
</reference>
<dbReference type="CDD" id="cd06587">
    <property type="entry name" value="VOC"/>
    <property type="match status" value="1"/>
</dbReference>
<dbReference type="Proteomes" id="UP000061018">
    <property type="component" value="Chromosome"/>
</dbReference>
<dbReference type="InterPro" id="IPR029068">
    <property type="entry name" value="Glyas_Bleomycin-R_OHBP_Dase"/>
</dbReference>
<reference evidence="3" key="2">
    <citation type="journal article" date="2006" name="Mol. Biol. Evol.">
        <title>Evolution of the terminal regions of the Streptomyces linear chromosome.</title>
        <authorList>
            <person name="Choulet F."/>
            <person name="Aigle B."/>
            <person name="Gallois A."/>
            <person name="Mangenot S."/>
            <person name="Gerbaud C."/>
            <person name="Truong C."/>
            <person name="Francou F.X."/>
            <person name="Fourrier C."/>
            <person name="Guerineau M."/>
            <person name="Decaris B."/>
            <person name="Barbe V."/>
            <person name="Pernodet J.L."/>
            <person name="Leblond P."/>
        </authorList>
    </citation>
    <scope>NUCLEOTIDE SEQUENCE</scope>
    <source>
        <strain evidence="3">ATCC 23877</strain>
    </source>
</reference>
<dbReference type="AlphaFoldDB" id="A0ACK3"/>
<gene>
    <name evidence="2" type="ORF">SAM23877_7095</name>
    <name evidence="3" type="ORF">SAMR0497</name>
</gene>
<dbReference type="KEGG" id="samb:SAM23877_7095"/>
<accession>A0ACK3</accession>
<evidence type="ECO:0000313" key="4">
    <source>
        <dbReference type="Proteomes" id="UP000061018"/>
    </source>
</evidence>
<sequence>MYGRDSQRKAVIMSFTHVLAVAPVSDIEPAVAWYERLLGRPADARPMPGLADWHISPSGWLQVFQDPEHAGASLVNLVVDDLDQTLSDLAGRDIAAGAVQPGSRNVRFAAVHDPDGNRVTLIENPVS</sequence>
<feature type="domain" description="VOC" evidence="1">
    <location>
        <begin position="14"/>
        <end position="124"/>
    </location>
</feature>
<dbReference type="Pfam" id="PF18029">
    <property type="entry name" value="Glyoxalase_6"/>
    <property type="match status" value="1"/>
</dbReference>
<name>A0ACK3_STRA7</name>
<reference evidence="3" key="1">
    <citation type="journal article" date="2006" name="Microbiology (Mosc.)">
        <title>Multiple biosynthetic and uptake systems mediate siderophore-dependent iron acquisition in Streptomyces coelicolor A3(2) and Streptomyces ambofaciens ATCC 23877.</title>
        <authorList>
            <person name="Barona-Gomez F."/>
            <person name="Lautru S."/>
            <person name="Francou F.X."/>
            <person name="Leblond P."/>
            <person name="Pernodet J.L."/>
            <person name="Challis G.L."/>
        </authorList>
    </citation>
    <scope>NUCLEOTIDE SEQUENCE</scope>
    <source>
        <strain evidence="3">ATCC 23877</strain>
    </source>
</reference>
<reference evidence="4" key="3">
    <citation type="journal article" date="2015" name="J. Biotechnol.">
        <title>Complete genome sequence of Streptomyces ambofaciens ATCC 23877, the spiramycin producer.</title>
        <authorList>
            <person name="Thibessard A."/>
            <person name="Haas D."/>
            <person name="Gerbaud C."/>
            <person name="Aigle B."/>
            <person name="Lautru S."/>
            <person name="Pernodet J.L."/>
            <person name="Leblond P."/>
        </authorList>
    </citation>
    <scope>NUCLEOTIDE SEQUENCE [LARGE SCALE GENOMIC DNA]</scope>
    <source>
        <strain evidence="4">ATCC 23877 / 3486 / DSM 40053 / JCM 4204 / NBRC 12836 / NRRL B-2516</strain>
    </source>
</reference>
<dbReference type="EMBL" id="CP012382">
    <property type="protein sequence ID" value="AKZ60138.1"/>
    <property type="molecule type" value="Genomic_DNA"/>
</dbReference>
<evidence type="ECO:0000259" key="1">
    <source>
        <dbReference type="PROSITE" id="PS51819"/>
    </source>
</evidence>